<gene>
    <name evidence="2" type="ORF">A3K87_13995</name>
</gene>
<dbReference type="GO" id="GO:0016616">
    <property type="term" value="F:oxidoreductase activity, acting on the CH-OH group of donors, NAD or NADP as acceptor"/>
    <property type="evidence" value="ECO:0007669"/>
    <property type="project" value="TreeGrafter"/>
</dbReference>
<sequence>MAESRSVLITGAGAGIGRAAALGLARAGWRCVLVDADAAALERTEALWPAGAQKPLGLVADLTDAARIERLREEVPPLDALVNNAGMSAGGAEATSGHDDGGAARLLALNLAAPARVVQACAPHLRPGARIVNVASGAGLRAIPWRGLYSPSKAGLIGQGRALAHARPDWTVTTLAPGFVRTELVQRLIDGGRLDPTQAASKIPMGRMAEPEEMADALCFLASPGARVLTGRLLVLDGGSSVCGGSQPLPPCERPPLAFDAPLRPSCEAVREPLWRAALDKWVRSHSSHAGHAGSSDYAGVADARALDAPPGSRLDAVLDAARCFRARHAALASLTLLMPAPEPGLDWQMAGDADAARMLVATLAAEWGSHALRINALELPRDLAPDACLPLLDYMAGPRAQFLTGQVLRLGAAAARDHNKETPA</sequence>
<evidence type="ECO:0000256" key="1">
    <source>
        <dbReference type="ARBA" id="ARBA00006484"/>
    </source>
</evidence>
<dbReference type="CDD" id="cd05233">
    <property type="entry name" value="SDR_c"/>
    <property type="match status" value="1"/>
</dbReference>
<organism evidence="2 3">
    <name type="scientific">Variovorax paradoxus</name>
    <dbReference type="NCBI Taxonomy" id="34073"/>
    <lineage>
        <taxon>Bacteria</taxon>
        <taxon>Pseudomonadati</taxon>
        <taxon>Pseudomonadota</taxon>
        <taxon>Betaproteobacteria</taxon>
        <taxon>Burkholderiales</taxon>
        <taxon>Comamonadaceae</taxon>
        <taxon>Variovorax</taxon>
    </lineage>
</organism>
<dbReference type="PRINTS" id="PR00081">
    <property type="entry name" value="GDHRDH"/>
</dbReference>
<name>A0AA91DPL0_VARPD</name>
<accession>A0AA91DPL0</accession>
<dbReference type="PANTHER" id="PTHR42760:SF40">
    <property type="entry name" value="3-OXOACYL-[ACYL-CARRIER-PROTEIN] REDUCTASE, CHLOROPLASTIC"/>
    <property type="match status" value="1"/>
</dbReference>
<protein>
    <submittedName>
        <fullName evidence="2">Short-chain dehydrogenase</fullName>
    </submittedName>
</protein>
<dbReference type="Proteomes" id="UP000077852">
    <property type="component" value="Unassembled WGS sequence"/>
</dbReference>
<dbReference type="AlphaFoldDB" id="A0AA91DPL0"/>
<dbReference type="Pfam" id="PF13561">
    <property type="entry name" value="adh_short_C2"/>
    <property type="match status" value="1"/>
</dbReference>
<dbReference type="GO" id="GO:0030497">
    <property type="term" value="P:fatty acid elongation"/>
    <property type="evidence" value="ECO:0007669"/>
    <property type="project" value="TreeGrafter"/>
</dbReference>
<reference evidence="2 3" key="1">
    <citation type="submission" date="2016-03" db="EMBL/GenBank/DDBJ databases">
        <title>Genome sequence of Variovorax paradoxus KB5.</title>
        <authorList>
            <person name="Jeong H."/>
            <person name="Hong C.E."/>
            <person name="Jo S.H."/>
            <person name="Park J.M."/>
        </authorList>
    </citation>
    <scope>NUCLEOTIDE SEQUENCE [LARGE SCALE GENOMIC DNA]</scope>
    <source>
        <strain evidence="2 3">KB5</strain>
    </source>
</reference>
<dbReference type="EMBL" id="LVHG01000037">
    <property type="protein sequence ID" value="OAK64502.1"/>
    <property type="molecule type" value="Genomic_DNA"/>
</dbReference>
<dbReference type="PRINTS" id="PR00080">
    <property type="entry name" value="SDRFAMILY"/>
</dbReference>
<proteinExistence type="inferred from homology"/>
<comment type="caution">
    <text evidence="2">The sequence shown here is derived from an EMBL/GenBank/DDBJ whole genome shotgun (WGS) entry which is preliminary data.</text>
</comment>
<dbReference type="InterPro" id="IPR036291">
    <property type="entry name" value="NAD(P)-bd_dom_sf"/>
</dbReference>
<dbReference type="RefSeq" id="WP_081267624.1">
    <property type="nucleotide sequence ID" value="NZ_LVHG01000037.1"/>
</dbReference>
<dbReference type="PANTHER" id="PTHR42760">
    <property type="entry name" value="SHORT-CHAIN DEHYDROGENASES/REDUCTASES FAMILY MEMBER"/>
    <property type="match status" value="1"/>
</dbReference>
<dbReference type="SUPFAM" id="SSF51735">
    <property type="entry name" value="NAD(P)-binding Rossmann-fold domains"/>
    <property type="match status" value="1"/>
</dbReference>
<dbReference type="InterPro" id="IPR002347">
    <property type="entry name" value="SDR_fam"/>
</dbReference>
<evidence type="ECO:0000313" key="2">
    <source>
        <dbReference type="EMBL" id="OAK64502.1"/>
    </source>
</evidence>
<dbReference type="Gene3D" id="3.40.50.720">
    <property type="entry name" value="NAD(P)-binding Rossmann-like Domain"/>
    <property type="match status" value="1"/>
</dbReference>
<evidence type="ECO:0000313" key="3">
    <source>
        <dbReference type="Proteomes" id="UP000077852"/>
    </source>
</evidence>
<comment type="similarity">
    <text evidence="1">Belongs to the short-chain dehydrogenases/reductases (SDR) family.</text>
</comment>